<keyword evidence="3" id="KW-1185">Reference proteome</keyword>
<sequence>MIEEGVIFMLGEKWNINVCDHNLAWPCHYYFLFSVHGASSPQTPGSKLDLHRDHFPNFQQALNQVL</sequence>
<dbReference type="Proteomes" id="UP000008810">
    <property type="component" value="Chromosome 4"/>
</dbReference>
<dbReference type="InParanoid" id="A0A2K2CQ36"/>
<accession>A0A2K2CQ36</accession>
<reference evidence="1" key="2">
    <citation type="submission" date="2017-06" db="EMBL/GenBank/DDBJ databases">
        <title>WGS assembly of Brachypodium distachyon.</title>
        <authorList>
            <consortium name="The International Brachypodium Initiative"/>
            <person name="Lucas S."/>
            <person name="Harmon-Smith M."/>
            <person name="Lail K."/>
            <person name="Tice H."/>
            <person name="Grimwood J."/>
            <person name="Bruce D."/>
            <person name="Barry K."/>
            <person name="Shu S."/>
            <person name="Lindquist E."/>
            <person name="Wang M."/>
            <person name="Pitluck S."/>
            <person name="Vogel J.P."/>
            <person name="Garvin D.F."/>
            <person name="Mockler T.C."/>
            <person name="Schmutz J."/>
            <person name="Rokhsar D."/>
            <person name="Bevan M.W."/>
        </authorList>
    </citation>
    <scope>NUCLEOTIDE SEQUENCE</scope>
    <source>
        <strain evidence="1">Bd21</strain>
    </source>
</reference>
<organism evidence="1">
    <name type="scientific">Brachypodium distachyon</name>
    <name type="common">Purple false brome</name>
    <name type="synonym">Trachynia distachya</name>
    <dbReference type="NCBI Taxonomy" id="15368"/>
    <lineage>
        <taxon>Eukaryota</taxon>
        <taxon>Viridiplantae</taxon>
        <taxon>Streptophyta</taxon>
        <taxon>Embryophyta</taxon>
        <taxon>Tracheophyta</taxon>
        <taxon>Spermatophyta</taxon>
        <taxon>Magnoliopsida</taxon>
        <taxon>Liliopsida</taxon>
        <taxon>Poales</taxon>
        <taxon>Poaceae</taxon>
        <taxon>BOP clade</taxon>
        <taxon>Pooideae</taxon>
        <taxon>Stipodae</taxon>
        <taxon>Brachypodieae</taxon>
        <taxon>Brachypodium</taxon>
    </lineage>
</organism>
<dbReference type="EMBL" id="CM000883">
    <property type="protein sequence ID" value="PNT64158.1"/>
    <property type="molecule type" value="Genomic_DNA"/>
</dbReference>
<dbReference type="EnsemblPlants" id="PNT64158">
    <property type="protein sequence ID" value="PNT64158"/>
    <property type="gene ID" value="BRADI_4g25165v3"/>
</dbReference>
<reference evidence="1 2" key="1">
    <citation type="journal article" date="2010" name="Nature">
        <title>Genome sequencing and analysis of the model grass Brachypodium distachyon.</title>
        <authorList>
            <consortium name="International Brachypodium Initiative"/>
        </authorList>
    </citation>
    <scope>NUCLEOTIDE SEQUENCE [LARGE SCALE GENOMIC DNA]</scope>
    <source>
        <strain evidence="1 2">Bd21</strain>
    </source>
</reference>
<evidence type="ECO:0000313" key="1">
    <source>
        <dbReference type="EMBL" id="PNT64158.1"/>
    </source>
</evidence>
<evidence type="ECO:0000313" key="2">
    <source>
        <dbReference type="EnsemblPlants" id="PNT64158"/>
    </source>
</evidence>
<name>A0A2K2CQ36_BRADI</name>
<reference evidence="2" key="3">
    <citation type="submission" date="2018-08" db="UniProtKB">
        <authorList>
            <consortium name="EnsemblPlants"/>
        </authorList>
    </citation>
    <scope>IDENTIFICATION</scope>
    <source>
        <strain evidence="2">cv. Bd21</strain>
    </source>
</reference>
<proteinExistence type="predicted"/>
<protein>
    <submittedName>
        <fullName evidence="1 2">Uncharacterized protein</fullName>
    </submittedName>
</protein>
<gene>
    <name evidence="1" type="ORF">BRADI_4g25165v3</name>
</gene>
<evidence type="ECO:0000313" key="3">
    <source>
        <dbReference type="Proteomes" id="UP000008810"/>
    </source>
</evidence>
<dbReference type="AlphaFoldDB" id="A0A2K2CQ36"/>
<dbReference type="Gramene" id="PNT64158">
    <property type="protein sequence ID" value="PNT64158"/>
    <property type="gene ID" value="BRADI_4g25165v3"/>
</dbReference>